<evidence type="ECO:0000259" key="2">
    <source>
        <dbReference type="PROSITE" id="PS51834"/>
    </source>
</evidence>
<dbReference type="GO" id="GO:1904263">
    <property type="term" value="P:positive regulation of TORC1 signaling"/>
    <property type="evidence" value="ECO:0007669"/>
    <property type="project" value="TreeGrafter"/>
</dbReference>
<feature type="region of interest" description="Disordered" evidence="1">
    <location>
        <begin position="201"/>
        <end position="238"/>
    </location>
</feature>
<dbReference type="Pfam" id="PF11704">
    <property type="entry name" value="Folliculin"/>
    <property type="match status" value="1"/>
</dbReference>
<feature type="compositionally biased region" description="Low complexity" evidence="1">
    <location>
        <begin position="114"/>
        <end position="136"/>
    </location>
</feature>
<gene>
    <name evidence="3" type="ORF">NADFUDRAFT_51397</name>
</gene>
<dbReference type="InterPro" id="IPR037521">
    <property type="entry name" value="FLCN/SMCR8_DENN"/>
</dbReference>
<dbReference type="PROSITE" id="PS51834">
    <property type="entry name" value="DENN_FLCN_SMCR8"/>
    <property type="match status" value="1"/>
</dbReference>
<dbReference type="GO" id="GO:0005096">
    <property type="term" value="F:GTPase activator activity"/>
    <property type="evidence" value="ECO:0007669"/>
    <property type="project" value="InterPro"/>
</dbReference>
<feature type="compositionally biased region" description="Basic and acidic residues" evidence="1">
    <location>
        <begin position="38"/>
        <end position="50"/>
    </location>
</feature>
<proteinExistence type="predicted"/>
<sequence>MDNGLYLLCLCTFCEHHGPKSILVTQAIPSDLTDQLIHESSQDTNRKSYRDNNSADTTKSHNKQSEIKDPNSDTNSFKTRNSGHGQSRSQQSGDSRVLSDITRPSFHHTDSNESISIANSNPVSSSDSGSVDQNGNETSSSSGIGCNRNMPFGPGIISTNIGEATKINGNSSSNNNVRNSEFCESCQLSFPRANQYIGKRYGVKQNEDSNTHSNDEYRRRSKTNITPEDPTRPQSDLLPEVGCMRTTLKESKYQATGLWTPPVITMESISYISTQNTLVPHHRTILKQSVFKSLSSEFVFEKHSSGASAATATSVLEKPTTPSGASAPSINPTLSPSSSSSKENSKSSFTSLQDQNQNQNPSHRGSNVLASSFSHPAPFLFSSTTSSSTIALTFTLHDAVARGHRRKYGLLCIGSDETDVVKNWGMVTAWFERIAQILEMRCFEIWKDEVGITDDKEENIRRVINSSSVHTNFNYAQRSLKEITGSEDIFVEIHIWFSQMMYSLRNY</sequence>
<evidence type="ECO:0000313" key="4">
    <source>
        <dbReference type="Proteomes" id="UP000095009"/>
    </source>
</evidence>
<dbReference type="InterPro" id="IPR037520">
    <property type="entry name" value="Folliculin/SMCR8_longin"/>
</dbReference>
<feature type="compositionally biased region" description="Polar residues" evidence="1">
    <location>
        <begin position="353"/>
        <end position="368"/>
    </location>
</feature>
<dbReference type="Proteomes" id="UP000095009">
    <property type="component" value="Unassembled WGS sequence"/>
</dbReference>
<feature type="compositionally biased region" description="Basic and acidic residues" evidence="1">
    <location>
        <begin position="205"/>
        <end position="218"/>
    </location>
</feature>
<accession>A0A1E3PLH0</accession>
<dbReference type="PANTHER" id="PTHR31441">
    <property type="entry name" value="FOLLICULIN FAMILY MEMBER"/>
    <property type="match status" value="1"/>
</dbReference>
<dbReference type="STRING" id="857566.A0A1E3PLH0"/>
<dbReference type="OrthoDB" id="5599713at2759"/>
<protein>
    <recommendedName>
        <fullName evidence="2">UDENN FLCN/SMCR8-type domain-containing protein</fullName>
    </recommendedName>
</protein>
<evidence type="ECO:0000256" key="1">
    <source>
        <dbReference type="SAM" id="MobiDB-lite"/>
    </source>
</evidence>
<name>A0A1E3PLH0_9ASCO</name>
<feature type="region of interest" description="Disordered" evidence="1">
    <location>
        <begin position="38"/>
        <end position="151"/>
    </location>
</feature>
<keyword evidence="4" id="KW-1185">Reference proteome</keyword>
<organism evidence="3 4">
    <name type="scientific">Nadsonia fulvescens var. elongata DSM 6958</name>
    <dbReference type="NCBI Taxonomy" id="857566"/>
    <lineage>
        <taxon>Eukaryota</taxon>
        <taxon>Fungi</taxon>
        <taxon>Dikarya</taxon>
        <taxon>Ascomycota</taxon>
        <taxon>Saccharomycotina</taxon>
        <taxon>Dipodascomycetes</taxon>
        <taxon>Dipodascales</taxon>
        <taxon>Dipodascales incertae sedis</taxon>
        <taxon>Nadsonia</taxon>
    </lineage>
</organism>
<reference evidence="3 4" key="1">
    <citation type="journal article" date="2016" name="Proc. Natl. Acad. Sci. U.S.A.">
        <title>Comparative genomics of biotechnologically important yeasts.</title>
        <authorList>
            <person name="Riley R."/>
            <person name="Haridas S."/>
            <person name="Wolfe K.H."/>
            <person name="Lopes M.R."/>
            <person name="Hittinger C.T."/>
            <person name="Goeker M."/>
            <person name="Salamov A.A."/>
            <person name="Wisecaver J.H."/>
            <person name="Long T.M."/>
            <person name="Calvey C.H."/>
            <person name="Aerts A.L."/>
            <person name="Barry K.W."/>
            <person name="Choi C."/>
            <person name="Clum A."/>
            <person name="Coughlan A.Y."/>
            <person name="Deshpande S."/>
            <person name="Douglass A.P."/>
            <person name="Hanson S.J."/>
            <person name="Klenk H.-P."/>
            <person name="LaButti K.M."/>
            <person name="Lapidus A."/>
            <person name="Lindquist E.A."/>
            <person name="Lipzen A.M."/>
            <person name="Meier-Kolthoff J.P."/>
            <person name="Ohm R.A."/>
            <person name="Otillar R.P."/>
            <person name="Pangilinan J.L."/>
            <person name="Peng Y."/>
            <person name="Rokas A."/>
            <person name="Rosa C.A."/>
            <person name="Scheuner C."/>
            <person name="Sibirny A.A."/>
            <person name="Slot J.C."/>
            <person name="Stielow J.B."/>
            <person name="Sun H."/>
            <person name="Kurtzman C.P."/>
            <person name="Blackwell M."/>
            <person name="Grigoriev I.V."/>
            <person name="Jeffries T.W."/>
        </authorList>
    </citation>
    <scope>NUCLEOTIDE SEQUENCE [LARGE SCALE GENOMIC DNA]</scope>
    <source>
        <strain evidence="3 4">DSM 6958</strain>
    </source>
</reference>
<feature type="region of interest" description="Disordered" evidence="1">
    <location>
        <begin position="309"/>
        <end position="368"/>
    </location>
</feature>
<dbReference type="PANTHER" id="PTHR31441:SF2">
    <property type="entry name" value="FOLLICULIN"/>
    <property type="match status" value="1"/>
</dbReference>
<dbReference type="EMBL" id="KV454409">
    <property type="protein sequence ID" value="ODQ66130.1"/>
    <property type="molecule type" value="Genomic_DNA"/>
</dbReference>
<dbReference type="GO" id="GO:0005829">
    <property type="term" value="C:cytosol"/>
    <property type="evidence" value="ECO:0007669"/>
    <property type="project" value="TreeGrafter"/>
</dbReference>
<feature type="compositionally biased region" description="Low complexity" evidence="1">
    <location>
        <begin position="329"/>
        <end position="352"/>
    </location>
</feature>
<feature type="domain" description="UDENN FLCN/SMCR8-type" evidence="2">
    <location>
        <begin position="325"/>
        <end position="507"/>
    </location>
</feature>
<dbReference type="InterPro" id="IPR021713">
    <property type="entry name" value="Folliculin"/>
</dbReference>
<evidence type="ECO:0000313" key="3">
    <source>
        <dbReference type="EMBL" id="ODQ66130.1"/>
    </source>
</evidence>
<feature type="compositionally biased region" description="Low complexity" evidence="1">
    <location>
        <begin position="80"/>
        <end position="96"/>
    </location>
</feature>
<dbReference type="AlphaFoldDB" id="A0A1E3PLH0"/>